<evidence type="ECO:0000313" key="2">
    <source>
        <dbReference type="EMBL" id="KAK1921891.1"/>
    </source>
</evidence>
<evidence type="ECO:0000256" key="1">
    <source>
        <dbReference type="SAM" id="Phobius"/>
    </source>
</evidence>
<keyword evidence="3" id="KW-1185">Reference proteome</keyword>
<feature type="transmembrane region" description="Helical" evidence="1">
    <location>
        <begin position="147"/>
        <end position="172"/>
    </location>
</feature>
<evidence type="ECO:0000313" key="3">
    <source>
        <dbReference type="Proteomes" id="UP001182556"/>
    </source>
</evidence>
<keyword evidence="1" id="KW-0472">Membrane</keyword>
<gene>
    <name evidence="2" type="ORF">DB88DRAFT_474999</name>
</gene>
<feature type="transmembrane region" description="Helical" evidence="1">
    <location>
        <begin position="178"/>
        <end position="197"/>
    </location>
</feature>
<keyword evidence="1" id="KW-1133">Transmembrane helix</keyword>
<dbReference type="EMBL" id="JAODAN010000010">
    <property type="protein sequence ID" value="KAK1921891.1"/>
    <property type="molecule type" value="Genomic_DNA"/>
</dbReference>
<comment type="caution">
    <text evidence="2">The sequence shown here is derived from an EMBL/GenBank/DDBJ whole genome shotgun (WGS) entry which is preliminary data.</text>
</comment>
<sequence length="275" mass="30712">MGLFAQLLDFIPHGGKFEKISGKYVATRESTIGQPGRPKEAHHAMSWDTNTQQALQAFKNGDIKVAFLCFGNAMDADGSANHTQAIKLRNVRTEISRIGKQHSRGQGALLFLRIYSKLGERLIPSCIPRKKCGIKTIFREVPLIGPFLALLVSTGLYLWISFLVGAPLWLWWRITKRVLLAETISLFVPVLGPIAAIRLQPDSYAHKELKLWETFRMVLDQEESLPSGYTNTYLSNLFTPGFQKTGTGAVVYKMSFLEKATPRRGNSTSHSESSV</sequence>
<dbReference type="AlphaFoldDB" id="A0AAD9CZC3"/>
<protein>
    <submittedName>
        <fullName evidence="2">Uncharacterized protein</fullName>
    </submittedName>
</protein>
<accession>A0AAD9CZC3</accession>
<keyword evidence="1" id="KW-0812">Transmembrane</keyword>
<proteinExistence type="predicted"/>
<reference evidence="2" key="1">
    <citation type="submission" date="2023-02" db="EMBL/GenBank/DDBJ databases">
        <title>Identification and recombinant expression of a fungal hydrolase from Papiliotrema laurentii that hydrolyzes apple cutin and clears colloidal polyester polyurethane.</title>
        <authorList>
            <consortium name="DOE Joint Genome Institute"/>
            <person name="Roman V.A."/>
            <person name="Bojanowski C."/>
            <person name="Crable B.R."/>
            <person name="Wagner D.N."/>
            <person name="Hung C.S."/>
            <person name="Nadeau L.J."/>
            <person name="Schratz L."/>
            <person name="Haridas S."/>
            <person name="Pangilinan J."/>
            <person name="Lipzen A."/>
            <person name="Na H."/>
            <person name="Yan M."/>
            <person name="Ng V."/>
            <person name="Grigoriev I.V."/>
            <person name="Spatafora J.W."/>
            <person name="Barlow D."/>
            <person name="Biffinger J."/>
            <person name="Kelley-Loughnane N."/>
            <person name="Varaljay V.A."/>
            <person name="Crookes-Goodson W.J."/>
        </authorList>
    </citation>
    <scope>NUCLEOTIDE SEQUENCE</scope>
    <source>
        <strain evidence="2">5307AH</strain>
    </source>
</reference>
<name>A0AAD9CZC3_PAPLA</name>
<organism evidence="2 3">
    <name type="scientific">Papiliotrema laurentii</name>
    <name type="common">Cryptococcus laurentii</name>
    <dbReference type="NCBI Taxonomy" id="5418"/>
    <lineage>
        <taxon>Eukaryota</taxon>
        <taxon>Fungi</taxon>
        <taxon>Dikarya</taxon>
        <taxon>Basidiomycota</taxon>
        <taxon>Agaricomycotina</taxon>
        <taxon>Tremellomycetes</taxon>
        <taxon>Tremellales</taxon>
        <taxon>Rhynchogastremaceae</taxon>
        <taxon>Papiliotrema</taxon>
    </lineage>
</organism>
<dbReference type="Proteomes" id="UP001182556">
    <property type="component" value="Unassembled WGS sequence"/>
</dbReference>